<dbReference type="EMBL" id="ML119117">
    <property type="protein sequence ID" value="RPB14536.1"/>
    <property type="molecule type" value="Genomic_DNA"/>
</dbReference>
<evidence type="ECO:0000259" key="19">
    <source>
        <dbReference type="PROSITE" id="PS51192"/>
    </source>
</evidence>
<dbReference type="InterPro" id="IPR056755">
    <property type="entry name" value="DSRM_2"/>
</dbReference>
<comment type="similarity">
    <text evidence="16 17">Belongs to the helicase family. Dicer subfamily.</text>
</comment>
<evidence type="ECO:0000256" key="10">
    <source>
        <dbReference type="ARBA" id="ARBA00022840"/>
    </source>
</evidence>
<evidence type="ECO:0000256" key="7">
    <source>
        <dbReference type="ARBA" id="ARBA00022741"/>
    </source>
</evidence>
<evidence type="ECO:0000256" key="16">
    <source>
        <dbReference type="ARBA" id="ARBA00035116"/>
    </source>
</evidence>
<dbReference type="GO" id="GO:0030422">
    <property type="term" value="P:siRNA processing"/>
    <property type="evidence" value="ECO:0007669"/>
    <property type="project" value="TreeGrafter"/>
</dbReference>
<keyword evidence="13" id="KW-0051">Antiviral defense</keyword>
<dbReference type="SUPFAM" id="SSF69065">
    <property type="entry name" value="RNase III domain-like"/>
    <property type="match status" value="2"/>
</dbReference>
<evidence type="ECO:0000256" key="11">
    <source>
        <dbReference type="ARBA" id="ARBA00022842"/>
    </source>
</evidence>
<dbReference type="Pfam" id="PF03368">
    <property type="entry name" value="Dicer_dimer"/>
    <property type="match status" value="1"/>
</dbReference>
<evidence type="ECO:0000256" key="4">
    <source>
        <dbReference type="ARBA" id="ARBA00022721"/>
    </source>
</evidence>
<dbReference type="SMART" id="SM00535">
    <property type="entry name" value="RIBOc"/>
    <property type="match status" value="2"/>
</dbReference>
<dbReference type="InterPro" id="IPR036389">
    <property type="entry name" value="RNase_III_sf"/>
</dbReference>
<proteinExistence type="inferred from homology"/>
<dbReference type="InterPro" id="IPR000999">
    <property type="entry name" value="RNase_III_dom"/>
</dbReference>
<dbReference type="InterPro" id="IPR038248">
    <property type="entry name" value="Dicer_dimer_sf"/>
</dbReference>
<dbReference type="FunFam" id="1.10.1520.10:FF:000015">
    <property type="entry name" value="Dicer-like protein 1"/>
    <property type="match status" value="1"/>
</dbReference>
<evidence type="ECO:0000256" key="2">
    <source>
        <dbReference type="ARBA" id="ARBA00001946"/>
    </source>
</evidence>
<evidence type="ECO:0000256" key="8">
    <source>
        <dbReference type="ARBA" id="ARBA00022801"/>
    </source>
</evidence>
<dbReference type="InterPro" id="IPR006935">
    <property type="entry name" value="Helicase/UvrB_N"/>
</dbReference>
<keyword evidence="9" id="KW-0347">Helicase</keyword>
<dbReference type="InterPro" id="IPR005034">
    <property type="entry name" value="Dicer_dimerisation"/>
</dbReference>
<evidence type="ECO:0000256" key="9">
    <source>
        <dbReference type="ARBA" id="ARBA00022806"/>
    </source>
</evidence>
<keyword evidence="10" id="KW-0067">ATP-binding</keyword>
<evidence type="ECO:0000256" key="15">
    <source>
        <dbReference type="ARBA" id="ARBA00025403"/>
    </source>
</evidence>
<keyword evidence="14" id="KW-0464">Manganese</keyword>
<keyword evidence="12 17" id="KW-0694">RNA-binding</keyword>
<dbReference type="CDD" id="cd18802">
    <property type="entry name" value="SF2_C_dicer"/>
    <property type="match status" value="1"/>
</dbReference>
<accession>A0A3N4KVG5</accession>
<dbReference type="InterPro" id="IPR027417">
    <property type="entry name" value="P-loop_NTPase"/>
</dbReference>
<dbReference type="SUPFAM" id="SSF52540">
    <property type="entry name" value="P-loop containing nucleoside triphosphate hydrolases"/>
    <property type="match status" value="1"/>
</dbReference>
<keyword evidence="7" id="KW-0547">Nucleotide-binding</keyword>
<evidence type="ECO:0000259" key="18">
    <source>
        <dbReference type="PROSITE" id="PS50142"/>
    </source>
</evidence>
<evidence type="ECO:0000259" key="20">
    <source>
        <dbReference type="PROSITE" id="PS51194"/>
    </source>
</evidence>
<evidence type="ECO:0000256" key="5">
    <source>
        <dbReference type="ARBA" id="ARBA00022723"/>
    </source>
</evidence>
<dbReference type="GO" id="GO:0051607">
    <property type="term" value="P:defense response to virus"/>
    <property type="evidence" value="ECO:0007669"/>
    <property type="project" value="UniProtKB-KW"/>
</dbReference>
<evidence type="ECO:0000256" key="6">
    <source>
        <dbReference type="ARBA" id="ARBA00022737"/>
    </source>
</evidence>
<evidence type="ECO:0000259" key="21">
    <source>
        <dbReference type="PROSITE" id="PS51327"/>
    </source>
</evidence>
<evidence type="ECO:0000256" key="12">
    <source>
        <dbReference type="ARBA" id="ARBA00022884"/>
    </source>
</evidence>
<dbReference type="InterPro" id="IPR014001">
    <property type="entry name" value="Helicase_ATP-bd"/>
</dbReference>
<comment type="cofactor">
    <cofactor evidence="2">
        <name>Mg(2+)</name>
        <dbReference type="ChEBI" id="CHEBI:18420"/>
    </cofactor>
</comment>
<dbReference type="Gene3D" id="1.10.1520.10">
    <property type="entry name" value="Ribonuclease III domain"/>
    <property type="match status" value="2"/>
</dbReference>
<dbReference type="PROSITE" id="PS00517">
    <property type="entry name" value="RNASE_3_1"/>
    <property type="match status" value="1"/>
</dbReference>
<keyword evidence="11" id="KW-0460">Magnesium</keyword>
<evidence type="ECO:0000256" key="1">
    <source>
        <dbReference type="ARBA" id="ARBA00001936"/>
    </source>
</evidence>
<dbReference type="GO" id="GO:0003677">
    <property type="term" value="F:DNA binding"/>
    <property type="evidence" value="ECO:0007669"/>
    <property type="project" value="InterPro"/>
</dbReference>
<dbReference type="FunFam" id="3.40.50.300:FF:001669">
    <property type="entry name" value="Dicer-like protein 1"/>
    <property type="match status" value="1"/>
</dbReference>
<dbReference type="Gene3D" id="3.40.50.300">
    <property type="entry name" value="P-loop containing nucleotide triphosphate hydrolases"/>
    <property type="match status" value="2"/>
</dbReference>
<dbReference type="Pfam" id="PF00271">
    <property type="entry name" value="Helicase_C"/>
    <property type="match status" value="1"/>
</dbReference>
<reference evidence="22 23" key="1">
    <citation type="journal article" date="2018" name="Nat. Ecol. Evol.">
        <title>Pezizomycetes genomes reveal the molecular basis of ectomycorrhizal truffle lifestyle.</title>
        <authorList>
            <person name="Murat C."/>
            <person name="Payen T."/>
            <person name="Noel B."/>
            <person name="Kuo A."/>
            <person name="Morin E."/>
            <person name="Chen J."/>
            <person name="Kohler A."/>
            <person name="Krizsan K."/>
            <person name="Balestrini R."/>
            <person name="Da Silva C."/>
            <person name="Montanini B."/>
            <person name="Hainaut M."/>
            <person name="Levati E."/>
            <person name="Barry K.W."/>
            <person name="Belfiori B."/>
            <person name="Cichocki N."/>
            <person name="Clum A."/>
            <person name="Dockter R.B."/>
            <person name="Fauchery L."/>
            <person name="Guy J."/>
            <person name="Iotti M."/>
            <person name="Le Tacon F."/>
            <person name="Lindquist E.A."/>
            <person name="Lipzen A."/>
            <person name="Malagnac F."/>
            <person name="Mello A."/>
            <person name="Molinier V."/>
            <person name="Miyauchi S."/>
            <person name="Poulain J."/>
            <person name="Riccioni C."/>
            <person name="Rubini A."/>
            <person name="Sitrit Y."/>
            <person name="Splivallo R."/>
            <person name="Traeger S."/>
            <person name="Wang M."/>
            <person name="Zifcakova L."/>
            <person name="Wipf D."/>
            <person name="Zambonelli A."/>
            <person name="Paolocci F."/>
            <person name="Nowrousian M."/>
            <person name="Ottonello S."/>
            <person name="Baldrian P."/>
            <person name="Spatafora J.W."/>
            <person name="Henrissat B."/>
            <person name="Nagy L.G."/>
            <person name="Aury J.M."/>
            <person name="Wincker P."/>
            <person name="Grigoriev I.V."/>
            <person name="Bonfante P."/>
            <person name="Martin F.M."/>
        </authorList>
    </citation>
    <scope>NUCLEOTIDE SEQUENCE [LARGE SCALE GENOMIC DNA]</scope>
    <source>
        <strain evidence="22 23">CCBAS932</strain>
    </source>
</reference>
<dbReference type="GO" id="GO:0050688">
    <property type="term" value="P:regulation of defense response to virus"/>
    <property type="evidence" value="ECO:0007669"/>
    <property type="project" value="UniProtKB-KW"/>
</dbReference>
<dbReference type="Proteomes" id="UP000277580">
    <property type="component" value="Unassembled WGS sequence"/>
</dbReference>
<evidence type="ECO:0000256" key="3">
    <source>
        <dbReference type="ARBA" id="ARBA00020797"/>
    </source>
</evidence>
<sequence length="1437" mass="163811">MSARAMITSHKFIISDPREYQMELFEIAKERNTIAVLDTGSGKTLIACLLIRHMVDQELESRMLGRHRRVSFFLVDCVTLVFQQAAVLNCNIDAKIGKYCGNMGVDLWKKDIWDKILDDEQVIVMTADVLYNCLTHAFITMEDINLLCFDEAHHAKKRHVYARIIKDFYICGPEDMRPKIFGMTASPVDARVDVVQAALELEELLHSKITTASDLMLLQSSVNRPKEEVAAYSKLQAPFQTQLCSKLYSKYGKYESFGKIFAFSKQCASELGPWCADQVWRFALSEQEYRKLKRKEERNVNRQSSQNGLDLIEKDIQLLREAKADVQNHIFDTPDPETSDLSSKVVLLHRFLRHVYAEENNNKCIIFVSRRYTARVLAALLKEVGSQHMKLGILIGSSSSGAGDENVTFRQQMITVSQFRRGKLNCLIATSVAEEGLDIPDCSLIIRFDLYTTMIQYIQSRGRARHSKSRYIHMLEAGNEEHRRILGDVRSAEGIMRTFCQSLPEDRLLNEPPNSEHLLDENDRIYIEPESGAKLTFSSAMQIMGHYLGSLPHDGEDLSPPIYKVRHLGDRSYICELLLPAGSPITCVEGAVMTTKAGAKRAAAFEACLKLRAKEHLNAHLLPKYRLRDIPKMANAHLALDSSKTQNYASKEKPTFWTIQDSIPPPQAWITIFLLSNQQEINERLLPIAIATREKLPNIPSFPIYSDRGALSDVISLRLNKPLDVTVEKLELLSRFTIRLFYDLFNKLFEQDDSTFPYWIAPCKSGEWNEETLADDVLDWEMMTDIMSSLQLEWNDKTPINNFVDRFLVDRRQRSRRFVVYDCDPTLSPKDPVPMQIAHGSTISNILDYSYNAGKKGAAKWKYIKWKIPETEPVLIADRLLHRLNYLDPPTEKDANTCTEAWICPSAFQVSMIPCHIIHMAMIFPSISTRIDAYLHAWDVCKLLGMEDLDLGLALEAITKDSDNSHEHNKDQVNPRKGMGNNYERLEFLGDCFLKVASSVSLFAENHENDEYQLHVKRMLLVCNQHLFEKAKRINLPTYIQTEGFSRRWWYPATMKQILGKGTGKKISKPGSLHRLADKSISDVCEALIGAAFIDKGLDGATEMVTAILQTPEHQQKEWADYYKGYTKPGYQTALPSASQIKLARDIEKQIGYKFQSPKLLVSAFTHSSNPYSWEKVPCYQRLEFLGDSLLDLVCVRYIFNKYPEADPQWLTEHKMAMVSNKFLGAVSVEMGFHRKLKRVGQHLDIAIRDYAIEITEAKEKSNGAVDFWTSVSPPPKALPDILEAFIGALFVDSEFNYQIVEKFVSDFILPYFVDMTIYDNFAGQHPTTFLTQRMTDLGCTNWGYESEQIRTEEEYFILTGILIHSKVFAFGKGPSAKAARICASEAALEKLNSDGLIEFQGICDCKIVGENEMKDLERAKGIRANGEEEEVVWLEE</sequence>
<dbReference type="PROSITE" id="PS51192">
    <property type="entry name" value="HELICASE_ATP_BIND_1"/>
    <property type="match status" value="1"/>
</dbReference>
<organism evidence="22 23">
    <name type="scientific">Morchella conica CCBAS932</name>
    <dbReference type="NCBI Taxonomy" id="1392247"/>
    <lineage>
        <taxon>Eukaryota</taxon>
        <taxon>Fungi</taxon>
        <taxon>Dikarya</taxon>
        <taxon>Ascomycota</taxon>
        <taxon>Pezizomycotina</taxon>
        <taxon>Pezizomycetes</taxon>
        <taxon>Pezizales</taxon>
        <taxon>Morchellaceae</taxon>
        <taxon>Morchella</taxon>
    </lineage>
</organism>
<evidence type="ECO:0000256" key="14">
    <source>
        <dbReference type="ARBA" id="ARBA00023211"/>
    </source>
</evidence>
<dbReference type="GO" id="GO:0003723">
    <property type="term" value="F:RNA binding"/>
    <property type="evidence" value="ECO:0007669"/>
    <property type="project" value="UniProtKB-UniRule"/>
</dbReference>
<feature type="domain" description="Helicase ATP-binding" evidence="19">
    <location>
        <begin position="24"/>
        <end position="205"/>
    </location>
</feature>
<keyword evidence="4" id="KW-0930">Antiviral protein</keyword>
<evidence type="ECO:0000256" key="17">
    <source>
        <dbReference type="PROSITE-ProRule" id="PRU00657"/>
    </source>
</evidence>
<keyword evidence="5" id="KW-0479">Metal-binding</keyword>
<evidence type="ECO:0000313" key="22">
    <source>
        <dbReference type="EMBL" id="RPB14536.1"/>
    </source>
</evidence>
<dbReference type="GO" id="GO:0005634">
    <property type="term" value="C:nucleus"/>
    <property type="evidence" value="ECO:0007669"/>
    <property type="project" value="TreeGrafter"/>
</dbReference>
<dbReference type="PROSITE" id="PS50142">
    <property type="entry name" value="RNASE_3_2"/>
    <property type="match status" value="2"/>
</dbReference>
<feature type="domain" description="Dicer dsRNA-binding fold" evidence="21">
    <location>
        <begin position="540"/>
        <end position="631"/>
    </location>
</feature>
<dbReference type="Pfam" id="PF04851">
    <property type="entry name" value="ResIII"/>
    <property type="match status" value="1"/>
</dbReference>
<feature type="domain" description="RNase III" evidence="18">
    <location>
        <begin position="920"/>
        <end position="1097"/>
    </location>
</feature>
<dbReference type="STRING" id="1392247.A0A3N4KVG5"/>
<dbReference type="CDD" id="cd18034">
    <property type="entry name" value="DEXHc_dicer"/>
    <property type="match status" value="1"/>
</dbReference>
<keyword evidence="23" id="KW-1185">Reference proteome</keyword>
<evidence type="ECO:0000256" key="13">
    <source>
        <dbReference type="ARBA" id="ARBA00023118"/>
    </source>
</evidence>
<dbReference type="Pfam" id="PF00636">
    <property type="entry name" value="Ribonuclease_3"/>
    <property type="match status" value="2"/>
</dbReference>
<comment type="function">
    <text evidence="15">Dicer-like endonuclease involved in cleaving double-stranded RNA in the RNA interference (RNAi) pathway. Produces 21 to 25 bp dsRNAs (siRNAs) which target the selective destruction of homologous RNAs leading to sequence-specific suppression of gene expression, called post-transcriptional gene silencing (PTGS). Part of a broad host defense response against viral infection and transposons.</text>
</comment>
<comment type="cofactor">
    <cofactor evidence="1">
        <name>Mn(2+)</name>
        <dbReference type="ChEBI" id="CHEBI:29035"/>
    </cofactor>
</comment>
<dbReference type="GO" id="GO:0005524">
    <property type="term" value="F:ATP binding"/>
    <property type="evidence" value="ECO:0007669"/>
    <property type="project" value="UniProtKB-KW"/>
</dbReference>
<evidence type="ECO:0000313" key="23">
    <source>
        <dbReference type="Proteomes" id="UP000277580"/>
    </source>
</evidence>
<dbReference type="InterPro" id="IPR001650">
    <property type="entry name" value="Helicase_C-like"/>
</dbReference>
<feature type="domain" description="RNase III" evidence="18">
    <location>
        <begin position="1144"/>
        <end position="1295"/>
    </location>
</feature>
<dbReference type="OrthoDB" id="416741at2759"/>
<dbReference type="PROSITE" id="PS51327">
    <property type="entry name" value="DICER_DSRBF"/>
    <property type="match status" value="1"/>
</dbReference>
<dbReference type="Pfam" id="PF24995">
    <property type="entry name" value="DSRM_2"/>
    <property type="match status" value="1"/>
</dbReference>
<dbReference type="Gene3D" id="3.30.160.380">
    <property type="entry name" value="Dicer dimerisation domain"/>
    <property type="match status" value="1"/>
</dbReference>
<dbReference type="InParanoid" id="A0A3N4KVG5"/>
<dbReference type="SMART" id="SM00490">
    <property type="entry name" value="HELICc"/>
    <property type="match status" value="1"/>
</dbReference>
<dbReference type="SMART" id="SM00487">
    <property type="entry name" value="DEXDc"/>
    <property type="match status" value="1"/>
</dbReference>
<dbReference type="PANTHER" id="PTHR14950">
    <property type="entry name" value="DICER-RELATED"/>
    <property type="match status" value="1"/>
</dbReference>
<dbReference type="CDD" id="cd00593">
    <property type="entry name" value="RIBOc"/>
    <property type="match status" value="2"/>
</dbReference>
<keyword evidence="8" id="KW-0378">Hydrolase</keyword>
<dbReference type="PANTHER" id="PTHR14950:SF62">
    <property type="entry name" value="DICER-LIKE PROTEIN 1"/>
    <property type="match status" value="1"/>
</dbReference>
<dbReference type="GO" id="GO:0005737">
    <property type="term" value="C:cytoplasm"/>
    <property type="evidence" value="ECO:0007669"/>
    <property type="project" value="TreeGrafter"/>
</dbReference>
<dbReference type="GO" id="GO:0046872">
    <property type="term" value="F:metal ion binding"/>
    <property type="evidence" value="ECO:0007669"/>
    <property type="project" value="UniProtKB-KW"/>
</dbReference>
<name>A0A3N4KVG5_9PEZI</name>
<dbReference type="GO" id="GO:0004525">
    <property type="term" value="F:ribonuclease III activity"/>
    <property type="evidence" value="ECO:0007669"/>
    <property type="project" value="InterPro"/>
</dbReference>
<keyword evidence="6" id="KW-0677">Repeat</keyword>
<dbReference type="GO" id="GO:0004386">
    <property type="term" value="F:helicase activity"/>
    <property type="evidence" value="ECO:0007669"/>
    <property type="project" value="UniProtKB-KW"/>
</dbReference>
<dbReference type="FunFam" id="3.40.50.300:FF:000628">
    <property type="entry name" value="Endoribonuclease Dicer"/>
    <property type="match status" value="1"/>
</dbReference>
<dbReference type="PROSITE" id="PS51194">
    <property type="entry name" value="HELICASE_CTER"/>
    <property type="match status" value="1"/>
</dbReference>
<feature type="domain" description="Helicase C-terminal" evidence="20">
    <location>
        <begin position="350"/>
        <end position="511"/>
    </location>
</feature>
<gene>
    <name evidence="22" type="ORF">P167DRAFT_484187</name>
</gene>
<protein>
    <recommendedName>
        <fullName evidence="3">Dicer-like protein 1</fullName>
    </recommendedName>
</protein>